<dbReference type="STRING" id="47312.SAMN04489765_3311"/>
<sequence length="169" mass="18355">MSGVAGPFYGWRMESLVVLGDRLFLAVTGALPLRLVVWPVRVLLAAAFVPSGAKKVLGQPFTQLPSSDPVGGFFAHLEAMPSVYWLVGISQLVAAVLLLVPWLTIVGALIYLPVSIGIVVVTWTLPFENTRFITAGMLVGVVFLLCWEWPRLRYLLLPRAVPSAADLAQ</sequence>
<evidence type="ECO:0000256" key="2">
    <source>
        <dbReference type="ARBA" id="ARBA00022692"/>
    </source>
</evidence>
<reference evidence="7" key="1">
    <citation type="submission" date="2016-10" db="EMBL/GenBank/DDBJ databases">
        <authorList>
            <person name="Varghese N."/>
            <person name="Submissions S."/>
        </authorList>
    </citation>
    <scope>NUCLEOTIDE SEQUENCE [LARGE SCALE GENOMIC DNA]</scope>
    <source>
        <strain evidence="7">DSM 44142</strain>
    </source>
</reference>
<dbReference type="GO" id="GO:0016020">
    <property type="term" value="C:membrane"/>
    <property type="evidence" value="ECO:0007669"/>
    <property type="project" value="UniProtKB-SubCell"/>
</dbReference>
<keyword evidence="3 5" id="KW-1133">Transmembrane helix</keyword>
<feature type="transmembrane region" description="Helical" evidence="5">
    <location>
        <begin position="108"/>
        <end position="125"/>
    </location>
</feature>
<accession>A0A1H1GG21</accession>
<evidence type="ECO:0000256" key="1">
    <source>
        <dbReference type="ARBA" id="ARBA00004141"/>
    </source>
</evidence>
<protein>
    <submittedName>
        <fullName evidence="6">DoxX protein</fullName>
    </submittedName>
</protein>
<dbReference type="Pfam" id="PF07681">
    <property type="entry name" value="DoxX"/>
    <property type="match status" value="1"/>
</dbReference>
<dbReference type="EMBL" id="FNLF01000002">
    <property type="protein sequence ID" value="SDR12059.1"/>
    <property type="molecule type" value="Genomic_DNA"/>
</dbReference>
<keyword evidence="7" id="KW-1185">Reference proteome</keyword>
<keyword evidence="4 5" id="KW-0472">Membrane</keyword>
<feature type="transmembrane region" description="Helical" evidence="5">
    <location>
        <begin position="132"/>
        <end position="150"/>
    </location>
</feature>
<dbReference type="Proteomes" id="UP000183053">
    <property type="component" value="Unassembled WGS sequence"/>
</dbReference>
<organism evidence="6 7">
    <name type="scientific">Tsukamurella pulmonis</name>
    <dbReference type="NCBI Taxonomy" id="47312"/>
    <lineage>
        <taxon>Bacteria</taxon>
        <taxon>Bacillati</taxon>
        <taxon>Actinomycetota</taxon>
        <taxon>Actinomycetes</taxon>
        <taxon>Mycobacteriales</taxon>
        <taxon>Tsukamurellaceae</taxon>
        <taxon>Tsukamurella</taxon>
    </lineage>
</organism>
<evidence type="ECO:0000313" key="6">
    <source>
        <dbReference type="EMBL" id="SDR12059.1"/>
    </source>
</evidence>
<comment type="subcellular location">
    <subcellularLocation>
        <location evidence="1">Membrane</location>
        <topology evidence="1">Multi-pass membrane protein</topology>
    </subcellularLocation>
</comment>
<keyword evidence="2 5" id="KW-0812">Transmembrane</keyword>
<name>A0A1H1GG21_9ACTN</name>
<gene>
    <name evidence="6" type="ORF">SAMN04489765_3311</name>
</gene>
<evidence type="ECO:0000256" key="5">
    <source>
        <dbReference type="SAM" id="Phobius"/>
    </source>
</evidence>
<evidence type="ECO:0000313" key="7">
    <source>
        <dbReference type="Proteomes" id="UP000183053"/>
    </source>
</evidence>
<dbReference type="InterPro" id="IPR032808">
    <property type="entry name" value="DoxX"/>
</dbReference>
<feature type="transmembrane region" description="Helical" evidence="5">
    <location>
        <begin position="83"/>
        <end position="102"/>
    </location>
</feature>
<proteinExistence type="predicted"/>
<dbReference type="AlphaFoldDB" id="A0A1H1GG21"/>
<evidence type="ECO:0000256" key="3">
    <source>
        <dbReference type="ARBA" id="ARBA00022989"/>
    </source>
</evidence>
<evidence type="ECO:0000256" key="4">
    <source>
        <dbReference type="ARBA" id="ARBA00023136"/>
    </source>
</evidence>